<keyword evidence="3" id="KW-1185">Reference proteome</keyword>
<reference evidence="2 3" key="1">
    <citation type="submission" date="2017-10" db="EMBL/GenBank/DDBJ databases">
        <title>Comparative genomics in systemic dimorphic fungi from Ajellomycetaceae.</title>
        <authorList>
            <person name="Munoz J.F."/>
            <person name="Mcewen J.G."/>
            <person name="Clay O.K."/>
            <person name="Cuomo C.A."/>
        </authorList>
    </citation>
    <scope>NUCLEOTIDE SEQUENCE [LARGE SCALE GENOMIC DNA]</scope>
    <source>
        <strain evidence="2 3">UAMH5409</strain>
    </source>
</reference>
<organism evidence="2 3">
    <name type="scientific">Helicocarpus griseus UAMH5409</name>
    <dbReference type="NCBI Taxonomy" id="1447875"/>
    <lineage>
        <taxon>Eukaryota</taxon>
        <taxon>Fungi</taxon>
        <taxon>Dikarya</taxon>
        <taxon>Ascomycota</taxon>
        <taxon>Pezizomycotina</taxon>
        <taxon>Eurotiomycetes</taxon>
        <taxon>Eurotiomycetidae</taxon>
        <taxon>Onygenales</taxon>
        <taxon>Ajellomycetaceae</taxon>
        <taxon>Helicocarpus</taxon>
    </lineage>
</organism>
<dbReference type="OrthoDB" id="3775566at2759"/>
<evidence type="ECO:0000313" key="3">
    <source>
        <dbReference type="Proteomes" id="UP000223968"/>
    </source>
</evidence>
<comment type="caution">
    <text evidence="2">The sequence shown here is derived from an EMBL/GenBank/DDBJ whole genome shotgun (WGS) entry which is preliminary data.</text>
</comment>
<keyword evidence="1" id="KW-0732">Signal</keyword>
<name>A0A2B7YCQ0_9EURO</name>
<dbReference type="Proteomes" id="UP000223968">
    <property type="component" value="Unassembled WGS sequence"/>
</dbReference>
<evidence type="ECO:0000256" key="1">
    <source>
        <dbReference type="SAM" id="SignalP"/>
    </source>
</evidence>
<dbReference type="EMBL" id="PDNB01000004">
    <property type="protein sequence ID" value="PGH18367.1"/>
    <property type="molecule type" value="Genomic_DNA"/>
</dbReference>
<accession>A0A2B7YCQ0</accession>
<feature type="signal peptide" evidence="1">
    <location>
        <begin position="1"/>
        <end position="19"/>
    </location>
</feature>
<dbReference type="AlphaFoldDB" id="A0A2B7YCQ0"/>
<evidence type="ECO:0000313" key="2">
    <source>
        <dbReference type="EMBL" id="PGH18367.1"/>
    </source>
</evidence>
<sequence>MHFLFTASALLSFLTFAFGQKRPVPPGIVLVLAPPSEDINRATLEDVVGCLNVEGRLIPDQPRSACARFNFDPDTGDKWYTDLGNCTFEHPSQEPSVHKRGDRAFYCAKDLQPEVPWQTSFHILEEWRKQPDMWLLMIGAYYCYFYGMSLPNKDEAIPIWPYRYNSGPIEERIPGATNYVLVYQHTG</sequence>
<proteinExistence type="predicted"/>
<feature type="chain" id="PRO_5012744610" evidence="1">
    <location>
        <begin position="20"/>
        <end position="187"/>
    </location>
</feature>
<protein>
    <submittedName>
        <fullName evidence="2">Uncharacterized protein</fullName>
    </submittedName>
</protein>
<gene>
    <name evidence="2" type="ORF">AJ79_00433</name>
</gene>